<dbReference type="GO" id="GO:0005524">
    <property type="term" value="F:ATP binding"/>
    <property type="evidence" value="ECO:0007669"/>
    <property type="project" value="UniProtKB-UniRule"/>
</dbReference>
<dbReference type="InterPro" id="IPR020454">
    <property type="entry name" value="DAG/PE-bd"/>
</dbReference>
<organism evidence="15">
    <name type="scientific">Schistosoma haematobium</name>
    <name type="common">Blood fluke</name>
    <dbReference type="NCBI Taxonomy" id="6185"/>
    <lineage>
        <taxon>Eukaryota</taxon>
        <taxon>Metazoa</taxon>
        <taxon>Spiralia</taxon>
        <taxon>Lophotrochozoa</taxon>
        <taxon>Platyhelminthes</taxon>
        <taxon>Trematoda</taxon>
        <taxon>Digenea</taxon>
        <taxon>Strigeidida</taxon>
        <taxon>Schistosomatoidea</taxon>
        <taxon>Schistosomatidae</taxon>
        <taxon>Schistosoma</taxon>
    </lineage>
</organism>
<keyword evidence="8" id="KW-0863">Zinc-finger</keyword>
<keyword evidence="7" id="KW-0547">Nucleotide-binding</keyword>
<dbReference type="CDD" id="cd20794">
    <property type="entry name" value="C1_aPKC"/>
    <property type="match status" value="1"/>
</dbReference>
<keyword evidence="3" id="KW-0723">Serine/threonine-protein kinase</keyword>
<dbReference type="EC" id="2.7.11.13" evidence="2"/>
<dbReference type="SUPFAM" id="SSF56112">
    <property type="entry name" value="Protein kinase-like (PK-like)"/>
    <property type="match status" value="1"/>
</dbReference>
<dbReference type="InterPro" id="IPR008271">
    <property type="entry name" value="Ser/Thr_kinase_AS"/>
</dbReference>
<dbReference type="Pfam" id="PF00130">
    <property type="entry name" value="C1_1"/>
    <property type="match status" value="1"/>
</dbReference>
<comment type="similarity">
    <text evidence="1">Belongs to the protein kinase superfamily. AGC Ser/Thr protein kinase family. PKC subfamily.</text>
</comment>
<dbReference type="InterPro" id="IPR011009">
    <property type="entry name" value="Kinase-like_dom_sf"/>
</dbReference>
<dbReference type="Pfam" id="PF00069">
    <property type="entry name" value="Pkinase"/>
    <property type="match status" value="1"/>
</dbReference>
<dbReference type="InterPro" id="IPR034877">
    <property type="entry name" value="PB1_aPKC"/>
</dbReference>
<dbReference type="SUPFAM" id="SSF54277">
    <property type="entry name" value="CAD &amp; PB1 domains"/>
    <property type="match status" value="1"/>
</dbReference>
<dbReference type="PROSITE" id="PS00108">
    <property type="entry name" value="PROTEIN_KINASE_ST"/>
    <property type="match status" value="1"/>
</dbReference>
<dbReference type="Gene3D" id="3.10.20.90">
    <property type="entry name" value="Phosphatidylinositol 3-kinase Catalytic Subunit, Chain A, domain 1"/>
    <property type="match status" value="1"/>
</dbReference>
<dbReference type="InterPro" id="IPR017892">
    <property type="entry name" value="Pkinase_C"/>
</dbReference>
<dbReference type="AlphaFoldDB" id="A0A095AK52"/>
<keyword evidence="4" id="KW-0597">Phosphoprotein</keyword>
<dbReference type="Gene3D" id="3.30.200.20">
    <property type="entry name" value="Phosphorylase Kinase, domain 1"/>
    <property type="match status" value="1"/>
</dbReference>
<dbReference type="STRING" id="6185.A0A095AK52"/>
<dbReference type="InterPro" id="IPR017441">
    <property type="entry name" value="Protein_kinase_ATP_BS"/>
</dbReference>
<protein>
    <recommendedName>
        <fullName evidence="2">protein kinase C</fullName>
        <ecNumber evidence="2">2.7.11.13</ecNumber>
    </recommendedName>
</protein>
<dbReference type="PROSITE" id="PS00107">
    <property type="entry name" value="PROTEIN_KINASE_ATP"/>
    <property type="match status" value="1"/>
</dbReference>
<evidence type="ECO:0000256" key="4">
    <source>
        <dbReference type="ARBA" id="ARBA00022553"/>
    </source>
</evidence>
<dbReference type="Pfam" id="PF00564">
    <property type="entry name" value="PB1"/>
    <property type="match status" value="1"/>
</dbReference>
<keyword evidence="11" id="KW-0067">ATP-binding</keyword>
<dbReference type="PANTHER" id="PTHR24351">
    <property type="entry name" value="RIBOSOMAL PROTEIN S6 KINASE"/>
    <property type="match status" value="1"/>
</dbReference>
<dbReference type="PROSITE" id="PS51745">
    <property type="entry name" value="PB1"/>
    <property type="match status" value="1"/>
</dbReference>
<evidence type="ECO:0000256" key="9">
    <source>
        <dbReference type="ARBA" id="ARBA00022777"/>
    </source>
</evidence>
<evidence type="ECO:0000256" key="8">
    <source>
        <dbReference type="ARBA" id="ARBA00022771"/>
    </source>
</evidence>
<sequence>MSSLNSNTLQIKYIHNSVAMVTSCPLSASLQVIDQQVRELCSFTKDQPFTIKWIDEEHDPIVISSEMELKEAFRLHELNKEWQLTVHVFNGVPSEPGKPCPGEDINMYRRGAKRWKKKFYLLHGHQFAARRFNRNAVCAYCKERIWGLGQQGFKCINCRLLLHRRCQGGVRHKCGEAFIRPTYQNMRSISTFSTGSTPIVWDNNGNRPTTIATDLSSGTSNTLPSRLPVTIQPCKDNSKPPKLEKIIGLCEKESNQTSDKHFTPTSNTKNNLKSGSDNLIIETSGGVHPSSVPVPVSIITDKVDDKSIPIIEQRIIDIPDIPITSGRVGLHDFNLLKVIGRGSYAKVFQVEHKPTNRIYAMKVIKKETILDEEDIDWVQTEKHVFECATNHPFLVGLHSCFQTRSRLFFVIEFVNGGDLMFYMQRNLRLAEDYARFYAAEICIALNFLHERGIIYRDLKLDNVLMDSEGHIKLTDYGMCKEGIIGDMTTTTFCGTPNYIAPEILKGESYSFSVDWWALGVLMFEMLAGRSPWEGVGQSANPDQNTEDYLFQIILSRPIRFPRSISVRATSILNAFLQKVPTERLGCAPNSSFGDIMEHGFFKPIDWVALERKEVHPPYRPTCGGDRDLIHFDPAFTDEPVVLTPDNEAVMSRMDQTEFDGFEYVNPLLMSLDEQV</sequence>
<evidence type="ECO:0000256" key="11">
    <source>
        <dbReference type="ARBA" id="ARBA00022840"/>
    </source>
</evidence>
<keyword evidence="6" id="KW-0479">Metal-binding</keyword>
<evidence type="ECO:0000313" key="15">
    <source>
        <dbReference type="EMBL" id="KGB34466.1"/>
    </source>
</evidence>
<dbReference type="Gene3D" id="3.30.60.20">
    <property type="match status" value="1"/>
</dbReference>
<evidence type="ECO:0000256" key="1">
    <source>
        <dbReference type="ARBA" id="ARBA00005490"/>
    </source>
</evidence>
<dbReference type="FunFam" id="3.30.200.20:FF:000070">
    <property type="entry name" value="Protein kinase C"/>
    <property type="match status" value="1"/>
</dbReference>
<dbReference type="InterPro" id="IPR053793">
    <property type="entry name" value="PB1-like"/>
</dbReference>
<dbReference type="CDD" id="cd06404">
    <property type="entry name" value="PB1_aPKC"/>
    <property type="match status" value="1"/>
</dbReference>
<keyword evidence="9 15" id="KW-0418">Kinase</keyword>
<dbReference type="FunFam" id="1.10.510.10:FF:000048">
    <property type="entry name" value="Protein kinase C"/>
    <property type="match status" value="1"/>
</dbReference>
<dbReference type="InterPro" id="IPR000961">
    <property type="entry name" value="AGC-kinase_C"/>
</dbReference>
<dbReference type="SUPFAM" id="SSF57889">
    <property type="entry name" value="Cysteine-rich domain"/>
    <property type="match status" value="1"/>
</dbReference>
<reference evidence="15" key="1">
    <citation type="journal article" date="2012" name="Nat. Genet.">
        <title>Whole-genome sequence of Schistosoma haematobium.</title>
        <authorList>
            <person name="Young N.D."/>
            <person name="Jex A.R."/>
            <person name="Li B."/>
            <person name="Liu S."/>
            <person name="Yang L."/>
            <person name="Xiong Z."/>
            <person name="Li Y."/>
            <person name="Cantacessi C."/>
            <person name="Hall R.S."/>
            <person name="Xu X."/>
            <person name="Chen F."/>
            <person name="Wu X."/>
            <person name="Zerlotini A."/>
            <person name="Oliveira G."/>
            <person name="Hofmann A."/>
            <person name="Zhang G."/>
            <person name="Fang X."/>
            <person name="Kang Y."/>
            <person name="Campbell B.E."/>
            <person name="Loukas A."/>
            <person name="Ranganathan S."/>
            <person name="Rollinson D."/>
            <person name="Rinaldi G."/>
            <person name="Brindley P.J."/>
            <person name="Yang H."/>
            <person name="Wang J."/>
            <person name="Wang J."/>
            <person name="Gasser R.B."/>
        </authorList>
    </citation>
    <scope>NUCLEOTIDE SEQUENCE [LARGE SCALE GENOMIC DNA]</scope>
</reference>
<evidence type="ECO:0000256" key="7">
    <source>
        <dbReference type="ARBA" id="ARBA00022741"/>
    </source>
</evidence>
<feature type="region of interest" description="Disordered" evidence="14">
    <location>
        <begin position="255"/>
        <end position="277"/>
    </location>
</feature>
<dbReference type="InterPro" id="IPR000719">
    <property type="entry name" value="Prot_kinase_dom"/>
</dbReference>
<comment type="catalytic activity">
    <reaction evidence="12">
        <text>L-threonyl-[protein] + ATP = O-phospho-L-threonyl-[protein] + ADP + H(+)</text>
        <dbReference type="Rhea" id="RHEA:46608"/>
        <dbReference type="Rhea" id="RHEA-COMP:11060"/>
        <dbReference type="Rhea" id="RHEA-COMP:11605"/>
        <dbReference type="ChEBI" id="CHEBI:15378"/>
        <dbReference type="ChEBI" id="CHEBI:30013"/>
        <dbReference type="ChEBI" id="CHEBI:30616"/>
        <dbReference type="ChEBI" id="CHEBI:61977"/>
        <dbReference type="ChEBI" id="CHEBI:456216"/>
        <dbReference type="EC" id="2.7.11.13"/>
    </reaction>
</comment>
<dbReference type="InterPro" id="IPR002219">
    <property type="entry name" value="PKC_DAG/PE"/>
</dbReference>
<dbReference type="PROSITE" id="PS51285">
    <property type="entry name" value="AGC_KINASE_CTER"/>
    <property type="match status" value="1"/>
</dbReference>
<dbReference type="SMART" id="SM00133">
    <property type="entry name" value="S_TK_X"/>
    <property type="match status" value="1"/>
</dbReference>
<dbReference type="Gene3D" id="1.10.510.10">
    <property type="entry name" value="Transferase(Phosphotransferase) domain 1"/>
    <property type="match status" value="1"/>
</dbReference>
<dbReference type="SMART" id="SM00220">
    <property type="entry name" value="S_TKc"/>
    <property type="match status" value="1"/>
</dbReference>
<dbReference type="SMART" id="SM00109">
    <property type="entry name" value="C1"/>
    <property type="match status" value="1"/>
</dbReference>
<dbReference type="PRINTS" id="PR00008">
    <property type="entry name" value="DAGPEDOMAIN"/>
</dbReference>
<dbReference type="KEGG" id="shx:MS3_00004315"/>
<evidence type="ECO:0000256" key="3">
    <source>
        <dbReference type="ARBA" id="ARBA00022527"/>
    </source>
</evidence>
<proteinExistence type="inferred from homology"/>
<name>A0A095AK52_SCHHA</name>
<dbReference type="Pfam" id="PF00433">
    <property type="entry name" value="Pkinase_C"/>
    <property type="match status" value="1"/>
</dbReference>
<dbReference type="EMBL" id="KL250612">
    <property type="protein sequence ID" value="KGB34466.1"/>
    <property type="molecule type" value="Genomic_DNA"/>
</dbReference>
<evidence type="ECO:0000256" key="2">
    <source>
        <dbReference type="ARBA" id="ARBA00012429"/>
    </source>
</evidence>
<dbReference type="InterPro" id="IPR046349">
    <property type="entry name" value="C1-like_sf"/>
</dbReference>
<dbReference type="GO" id="GO:0004697">
    <property type="term" value="F:diacylglycerol-dependent serine/threonine kinase activity"/>
    <property type="evidence" value="ECO:0007669"/>
    <property type="project" value="UniProtKB-EC"/>
</dbReference>
<keyword evidence="5" id="KW-0808">Transferase</keyword>
<dbReference type="FunFam" id="3.10.20.90:FF:000071">
    <property type="entry name" value="Protein kinase C"/>
    <property type="match status" value="1"/>
</dbReference>
<feature type="compositionally biased region" description="Polar residues" evidence="14">
    <location>
        <begin position="263"/>
        <end position="277"/>
    </location>
</feature>
<dbReference type="PROSITE" id="PS00479">
    <property type="entry name" value="ZF_DAG_PE_1"/>
    <property type="match status" value="1"/>
</dbReference>
<evidence type="ECO:0000256" key="12">
    <source>
        <dbReference type="ARBA" id="ARBA00047272"/>
    </source>
</evidence>
<evidence type="ECO:0000256" key="13">
    <source>
        <dbReference type="ARBA" id="ARBA00047470"/>
    </source>
</evidence>
<dbReference type="SMART" id="SM00666">
    <property type="entry name" value="PB1"/>
    <property type="match status" value="1"/>
</dbReference>
<evidence type="ECO:0000256" key="6">
    <source>
        <dbReference type="ARBA" id="ARBA00022723"/>
    </source>
</evidence>
<evidence type="ECO:0000256" key="10">
    <source>
        <dbReference type="ARBA" id="ARBA00022833"/>
    </source>
</evidence>
<gene>
    <name evidence="15" type="ORF">MS3_02676</name>
</gene>
<dbReference type="PROSITE" id="PS50011">
    <property type="entry name" value="PROTEIN_KINASE_DOM"/>
    <property type="match status" value="1"/>
</dbReference>
<accession>A0A095AK52</accession>
<dbReference type="GO" id="GO:0008270">
    <property type="term" value="F:zinc ion binding"/>
    <property type="evidence" value="ECO:0007669"/>
    <property type="project" value="UniProtKB-KW"/>
</dbReference>
<evidence type="ECO:0000256" key="14">
    <source>
        <dbReference type="SAM" id="MobiDB-lite"/>
    </source>
</evidence>
<comment type="catalytic activity">
    <reaction evidence="13">
        <text>L-seryl-[protein] + ATP = O-phospho-L-seryl-[protein] + ADP + H(+)</text>
        <dbReference type="Rhea" id="RHEA:17989"/>
        <dbReference type="Rhea" id="RHEA-COMP:9863"/>
        <dbReference type="Rhea" id="RHEA-COMP:11604"/>
        <dbReference type="ChEBI" id="CHEBI:15378"/>
        <dbReference type="ChEBI" id="CHEBI:29999"/>
        <dbReference type="ChEBI" id="CHEBI:30616"/>
        <dbReference type="ChEBI" id="CHEBI:83421"/>
        <dbReference type="ChEBI" id="CHEBI:456216"/>
        <dbReference type="EC" id="2.7.11.13"/>
    </reaction>
</comment>
<dbReference type="RefSeq" id="XP_012794230.2">
    <property type="nucleotide sequence ID" value="XM_012938776.3"/>
</dbReference>
<evidence type="ECO:0000256" key="5">
    <source>
        <dbReference type="ARBA" id="ARBA00022679"/>
    </source>
</evidence>
<dbReference type="PROSITE" id="PS50081">
    <property type="entry name" value="ZF_DAG_PE_2"/>
    <property type="match status" value="1"/>
</dbReference>
<keyword evidence="10" id="KW-0862">Zinc</keyword>
<dbReference type="InterPro" id="IPR000270">
    <property type="entry name" value="PB1_dom"/>
</dbReference>